<proteinExistence type="inferred from homology"/>
<dbReference type="SUPFAM" id="SSF53822">
    <property type="entry name" value="Periplasmic binding protein-like I"/>
    <property type="match status" value="1"/>
</dbReference>
<dbReference type="PANTHER" id="PTHR46847">
    <property type="entry name" value="D-ALLOSE-BINDING PERIPLASMIC PROTEIN-RELATED"/>
    <property type="match status" value="1"/>
</dbReference>
<accession>C6LLK5</accession>
<feature type="transmembrane region" description="Helical" evidence="4">
    <location>
        <begin position="6"/>
        <end position="26"/>
    </location>
</feature>
<dbReference type="GO" id="GO:0030246">
    <property type="term" value="F:carbohydrate binding"/>
    <property type="evidence" value="ECO:0007669"/>
    <property type="project" value="UniProtKB-ARBA"/>
</dbReference>
<organism evidence="6 7">
    <name type="scientific">Marvinbryantia formatexigens DSM 14469</name>
    <dbReference type="NCBI Taxonomy" id="478749"/>
    <lineage>
        <taxon>Bacteria</taxon>
        <taxon>Bacillati</taxon>
        <taxon>Bacillota</taxon>
        <taxon>Clostridia</taxon>
        <taxon>Lachnospirales</taxon>
        <taxon>Lachnospiraceae</taxon>
        <taxon>Marvinbryantia</taxon>
    </lineage>
</organism>
<dbReference type="GO" id="GO:0030313">
    <property type="term" value="C:cell envelope"/>
    <property type="evidence" value="ECO:0007669"/>
    <property type="project" value="UniProtKB-SubCell"/>
</dbReference>
<evidence type="ECO:0000259" key="5">
    <source>
        <dbReference type="Pfam" id="PF13407"/>
    </source>
</evidence>
<dbReference type="PANTHER" id="PTHR46847:SF1">
    <property type="entry name" value="D-ALLOSE-BINDING PERIPLASMIC PROTEIN-RELATED"/>
    <property type="match status" value="1"/>
</dbReference>
<comment type="similarity">
    <text evidence="2">Belongs to the bacterial solute-binding protein 2 family.</text>
</comment>
<evidence type="ECO:0000256" key="3">
    <source>
        <dbReference type="ARBA" id="ARBA00022729"/>
    </source>
</evidence>
<evidence type="ECO:0000256" key="1">
    <source>
        <dbReference type="ARBA" id="ARBA00004196"/>
    </source>
</evidence>
<comment type="subcellular location">
    <subcellularLocation>
        <location evidence="1">Cell envelope</location>
    </subcellularLocation>
</comment>
<keyword evidence="3" id="KW-0732">Signal</keyword>
<evidence type="ECO:0000256" key="4">
    <source>
        <dbReference type="SAM" id="Phobius"/>
    </source>
</evidence>
<keyword evidence="4" id="KW-0472">Membrane</keyword>
<dbReference type="Proteomes" id="UP000005561">
    <property type="component" value="Unassembled WGS sequence"/>
</dbReference>
<evidence type="ECO:0000256" key="2">
    <source>
        <dbReference type="ARBA" id="ARBA00007639"/>
    </source>
</evidence>
<gene>
    <name evidence="6" type="ORF">BRYFOR_09553</name>
</gene>
<evidence type="ECO:0000313" key="7">
    <source>
        <dbReference type="Proteomes" id="UP000005561"/>
    </source>
</evidence>
<dbReference type="Gene3D" id="3.40.50.2300">
    <property type="match status" value="2"/>
</dbReference>
<evidence type="ECO:0000313" key="6">
    <source>
        <dbReference type="EMBL" id="EET58469.1"/>
    </source>
</evidence>
<dbReference type="AlphaFoldDB" id="C6LLK5"/>
<keyword evidence="4" id="KW-0812">Transmembrane</keyword>
<dbReference type="OrthoDB" id="6196975at2"/>
<dbReference type="RefSeq" id="WP_006864306.1">
    <property type="nucleotide sequence ID" value="NZ_ACCL02000031.1"/>
</dbReference>
<name>C6LLK5_9FIRM</name>
<protein>
    <recommendedName>
        <fullName evidence="5">Periplasmic binding protein domain-containing protein</fullName>
    </recommendedName>
</protein>
<dbReference type="Pfam" id="PF13407">
    <property type="entry name" value="Peripla_BP_4"/>
    <property type="match status" value="1"/>
</dbReference>
<dbReference type="InterPro" id="IPR025997">
    <property type="entry name" value="SBP_2_dom"/>
</dbReference>
<keyword evidence="7" id="KW-1185">Reference proteome</keyword>
<dbReference type="STRING" id="168384.SAMN05660368_03973"/>
<keyword evidence="4" id="KW-1133">Transmembrane helix</keyword>
<feature type="domain" description="Periplasmic binding protein" evidence="5">
    <location>
        <begin position="58"/>
        <end position="304"/>
    </location>
</feature>
<dbReference type="InterPro" id="IPR028082">
    <property type="entry name" value="Peripla_BP_I"/>
</dbReference>
<reference evidence="6" key="1">
    <citation type="submission" date="2009-07" db="EMBL/GenBank/DDBJ databases">
        <authorList>
            <person name="Weinstock G."/>
            <person name="Sodergren E."/>
            <person name="Clifton S."/>
            <person name="Fulton L."/>
            <person name="Fulton B."/>
            <person name="Courtney L."/>
            <person name="Fronick C."/>
            <person name="Harrison M."/>
            <person name="Strong C."/>
            <person name="Farmer C."/>
            <person name="Delahaunty K."/>
            <person name="Markovic C."/>
            <person name="Hall O."/>
            <person name="Minx P."/>
            <person name="Tomlinson C."/>
            <person name="Mitreva M."/>
            <person name="Nelson J."/>
            <person name="Hou S."/>
            <person name="Wollam A."/>
            <person name="Pepin K.H."/>
            <person name="Johnson M."/>
            <person name="Bhonagiri V."/>
            <person name="Nash W.E."/>
            <person name="Warren W."/>
            <person name="Chinwalla A."/>
            <person name="Mardis E.R."/>
            <person name="Wilson R.K."/>
        </authorList>
    </citation>
    <scope>NUCLEOTIDE SEQUENCE [LARGE SCALE GENOMIC DNA]</scope>
    <source>
        <strain evidence="6">DSM 14469</strain>
    </source>
</reference>
<dbReference type="eggNOG" id="COG1879">
    <property type="taxonomic scope" value="Bacteria"/>
</dbReference>
<dbReference type="EMBL" id="ACCL02000031">
    <property type="protein sequence ID" value="EET58469.1"/>
    <property type="molecule type" value="Genomic_DNA"/>
</dbReference>
<sequence length="339" mass="37722">MKKTFFPVTAGILLCIILTAGMWIYFQSSTRSIDLQETGTQERYDRHYVLLADDVRSGLWKEVYESAREEALKNGAYLELVGSDTMTDYTLEDYLRISIASQVDGIIMQPTGEQKIRDLIQEATENNIPVVTALEDDSESERISFVGINSYQMGTAYGEEILKLLKKEHTSVLILVNSHTRDTGTNLVLSQISNVVKEGAGEGRTVDISSYDIDILGNFDSEEAIREIFVNQGKIPDILVCLDEVITECACQAVVDYNQVENVDVIGYFTSDVILNAIEKGTITATVSFSTEEIGRYSVNALEEYHTLGHVSNYFNVGLNIINSRNIRRFSAGDSGQGE</sequence>
<comment type="caution">
    <text evidence="6">The sequence shown here is derived from an EMBL/GenBank/DDBJ whole genome shotgun (WGS) entry which is preliminary data.</text>
</comment>